<dbReference type="OrthoDB" id="9780299at2"/>
<dbReference type="InterPro" id="IPR007627">
    <property type="entry name" value="RNA_pol_sigma70_r2"/>
</dbReference>
<dbReference type="InterPro" id="IPR046531">
    <property type="entry name" value="DUF6596"/>
</dbReference>
<comment type="caution">
    <text evidence="4">The sequence shown here is derived from an EMBL/GenBank/DDBJ whole genome shotgun (WGS) entry which is preliminary data.</text>
</comment>
<dbReference type="GO" id="GO:0016987">
    <property type="term" value="F:sigma factor activity"/>
    <property type="evidence" value="ECO:0007669"/>
    <property type="project" value="InterPro"/>
</dbReference>
<dbReference type="GO" id="GO:0006352">
    <property type="term" value="P:DNA-templated transcription initiation"/>
    <property type="evidence" value="ECO:0007669"/>
    <property type="project" value="InterPro"/>
</dbReference>
<dbReference type="InterPro" id="IPR036388">
    <property type="entry name" value="WH-like_DNA-bd_sf"/>
</dbReference>
<dbReference type="GO" id="GO:0003677">
    <property type="term" value="F:DNA binding"/>
    <property type="evidence" value="ECO:0007669"/>
    <property type="project" value="InterPro"/>
</dbReference>
<dbReference type="InterPro" id="IPR013325">
    <property type="entry name" value="RNA_pol_sigma_r2"/>
</dbReference>
<keyword evidence="5" id="KW-1185">Reference proteome</keyword>
<name>A0A7V7KXC6_9GAMM</name>
<dbReference type="SUPFAM" id="SSF88659">
    <property type="entry name" value="Sigma3 and sigma4 domains of RNA polymerase sigma factors"/>
    <property type="match status" value="1"/>
</dbReference>
<dbReference type="InterPro" id="IPR013324">
    <property type="entry name" value="RNA_pol_sigma_r3/r4-like"/>
</dbReference>
<dbReference type="Proteomes" id="UP000463138">
    <property type="component" value="Unassembled WGS sequence"/>
</dbReference>
<gene>
    <name evidence="4" type="ORF">DT594_04170</name>
</gene>
<dbReference type="PANTHER" id="PTHR47756:SF2">
    <property type="entry name" value="BLL6612 PROTEIN"/>
    <property type="match status" value="1"/>
</dbReference>
<dbReference type="Pfam" id="PF08281">
    <property type="entry name" value="Sigma70_r4_2"/>
    <property type="match status" value="1"/>
</dbReference>
<dbReference type="Pfam" id="PF20239">
    <property type="entry name" value="DUF6596"/>
    <property type="match status" value="1"/>
</dbReference>
<sequence>MSVSTQVDLVYQRESRRVLATLIRLLGDFELAEEAMQEAFAAALQQWPLQGVPDNPRAWLVSTGRHKGIDQIRRRQTASQHLQRLDLDDVPTHELNEDSIADDQLRLIFTCCHPALAIETQLAMTLREMCGLSTEQVARALLQQPATVAQRIVRAKRKIREAGIPYDVPERKALPQRLHSVLQVIYLVFNEGYSSTSGEHVVNIDMAREAIRLGTLMANLLPDTEVYGLLALMLLQDSRRDARQSTQGELITLEDQDRSLWHQTQINEGVRWLEAALQRPPAGSYTLQAAIAAVHAEASSTANTDWTQIIGLYDVLLQRNPSPVIALNRAVAVAMRDGPQAGLALLDVLTDAPALQNYHLLPAARADLLRRSGQLSAAREAYQQALQLVQLGPEQRFLQQRLDTLALAATQTDRSQKS</sequence>
<accession>A0A7V7KXC6</accession>
<dbReference type="PANTHER" id="PTHR47756">
    <property type="entry name" value="BLL6612 PROTEIN-RELATED"/>
    <property type="match status" value="1"/>
</dbReference>
<evidence type="ECO:0000313" key="5">
    <source>
        <dbReference type="Proteomes" id="UP000463138"/>
    </source>
</evidence>
<dbReference type="SUPFAM" id="SSF88946">
    <property type="entry name" value="Sigma2 domain of RNA polymerase sigma factors"/>
    <property type="match status" value="1"/>
</dbReference>
<dbReference type="Pfam" id="PF04542">
    <property type="entry name" value="Sigma70_r2"/>
    <property type="match status" value="1"/>
</dbReference>
<organism evidence="4 5">
    <name type="scientific">Halopseudomonas laoshanensis</name>
    <dbReference type="NCBI Taxonomy" id="2268758"/>
    <lineage>
        <taxon>Bacteria</taxon>
        <taxon>Pseudomonadati</taxon>
        <taxon>Pseudomonadota</taxon>
        <taxon>Gammaproteobacteria</taxon>
        <taxon>Pseudomonadales</taxon>
        <taxon>Pseudomonadaceae</taxon>
        <taxon>Halopseudomonas</taxon>
    </lineage>
</organism>
<reference evidence="4 5" key="1">
    <citation type="submission" date="2018-07" db="EMBL/GenBank/DDBJ databases">
        <title>Pseudomonas laoshanensis sp. nov., isolated from soil.</title>
        <authorList>
            <person name="Sun J."/>
            <person name="Yu L."/>
            <person name="Wang M."/>
            <person name="Zhang C."/>
        </authorList>
    </citation>
    <scope>NUCLEOTIDE SEQUENCE [LARGE SCALE GENOMIC DNA]</scope>
    <source>
        <strain evidence="4 5">Y22</strain>
    </source>
</reference>
<feature type="domain" description="RNA polymerase sigma-70 region 2" evidence="1">
    <location>
        <begin position="11"/>
        <end position="76"/>
    </location>
</feature>
<feature type="domain" description="RNA polymerase sigma factor 70 region 4 type 2" evidence="2">
    <location>
        <begin position="108"/>
        <end position="159"/>
    </location>
</feature>
<evidence type="ECO:0000259" key="2">
    <source>
        <dbReference type="Pfam" id="PF08281"/>
    </source>
</evidence>
<evidence type="ECO:0000259" key="1">
    <source>
        <dbReference type="Pfam" id="PF04542"/>
    </source>
</evidence>
<dbReference type="InterPro" id="IPR013249">
    <property type="entry name" value="RNA_pol_sigma70_r4_t2"/>
</dbReference>
<protein>
    <submittedName>
        <fullName evidence="4">RNA polymerase sigma factor</fullName>
    </submittedName>
</protein>
<dbReference type="Gene3D" id="1.10.1740.10">
    <property type="match status" value="1"/>
</dbReference>
<dbReference type="Gene3D" id="1.10.10.10">
    <property type="entry name" value="Winged helix-like DNA-binding domain superfamily/Winged helix DNA-binding domain"/>
    <property type="match status" value="1"/>
</dbReference>
<dbReference type="RefSeq" id="WP_149331491.1">
    <property type="nucleotide sequence ID" value="NZ_QOVF01000001.1"/>
</dbReference>
<dbReference type="AlphaFoldDB" id="A0A7V7KXC6"/>
<evidence type="ECO:0000259" key="3">
    <source>
        <dbReference type="Pfam" id="PF20239"/>
    </source>
</evidence>
<evidence type="ECO:0000313" key="4">
    <source>
        <dbReference type="EMBL" id="KAA0696538.1"/>
    </source>
</evidence>
<proteinExistence type="predicted"/>
<dbReference type="EMBL" id="QOVF01000001">
    <property type="protein sequence ID" value="KAA0696538.1"/>
    <property type="molecule type" value="Genomic_DNA"/>
</dbReference>
<feature type="domain" description="DUF6596" evidence="3">
    <location>
        <begin position="177"/>
        <end position="276"/>
    </location>
</feature>